<proteinExistence type="predicted"/>
<feature type="region of interest" description="Disordered" evidence="1">
    <location>
        <begin position="1"/>
        <end position="33"/>
    </location>
</feature>
<name>A0A1R3L2J6_9ROSI</name>
<dbReference type="AlphaFoldDB" id="A0A1R3L2J6"/>
<gene>
    <name evidence="2" type="ORF">COLO4_01365</name>
</gene>
<evidence type="ECO:0000256" key="1">
    <source>
        <dbReference type="SAM" id="MobiDB-lite"/>
    </source>
</evidence>
<organism evidence="2 3">
    <name type="scientific">Corchorus olitorius</name>
    <dbReference type="NCBI Taxonomy" id="93759"/>
    <lineage>
        <taxon>Eukaryota</taxon>
        <taxon>Viridiplantae</taxon>
        <taxon>Streptophyta</taxon>
        <taxon>Embryophyta</taxon>
        <taxon>Tracheophyta</taxon>
        <taxon>Spermatophyta</taxon>
        <taxon>Magnoliopsida</taxon>
        <taxon>eudicotyledons</taxon>
        <taxon>Gunneridae</taxon>
        <taxon>Pentapetalae</taxon>
        <taxon>rosids</taxon>
        <taxon>malvids</taxon>
        <taxon>Malvales</taxon>
        <taxon>Malvaceae</taxon>
        <taxon>Grewioideae</taxon>
        <taxon>Apeibeae</taxon>
        <taxon>Corchorus</taxon>
    </lineage>
</organism>
<evidence type="ECO:0000313" key="2">
    <source>
        <dbReference type="EMBL" id="OMP13583.1"/>
    </source>
</evidence>
<accession>A0A1R3L2J6</accession>
<dbReference type="EMBL" id="AWUE01003850">
    <property type="protein sequence ID" value="OMP13583.1"/>
    <property type="molecule type" value="Genomic_DNA"/>
</dbReference>
<protein>
    <submittedName>
        <fullName evidence="2">Protein serine/threonine phosphatase</fullName>
    </submittedName>
</protein>
<sequence>MPKPGKNDQQPCKRLRPDEGVPGPPGPGPPVTTSVDAFAIQEHGSSVGSGRDCVVWLCIGPDQLGCRKKCVDYSIGSGVLYRLAVVVAIRHRKHAHAGRAGRPGVVFRVADGHDFSRRQAKRLGHAQHRIGVGFAVRERISGVHQVEAGIQPQLREQRLREIVWLVGHACKRQTKVAQRGQPFAHAVVDIYVLAVDGDVRALIGLESLRKPAVGLGRRQARVEHAPDEVFRPLADIAHHFLGRHVRRGAQRFEHGVDGGVEVAGRVDHRPVQIDDDASDGPGRQRARHAVTPPRAWRSAPTVPR</sequence>
<comment type="caution">
    <text evidence="2">The sequence shown here is derived from an EMBL/GenBank/DDBJ whole genome shotgun (WGS) entry which is preliminary data.</text>
</comment>
<dbReference type="Proteomes" id="UP000187203">
    <property type="component" value="Unassembled WGS sequence"/>
</dbReference>
<evidence type="ECO:0000313" key="3">
    <source>
        <dbReference type="Proteomes" id="UP000187203"/>
    </source>
</evidence>
<keyword evidence="3" id="KW-1185">Reference proteome</keyword>
<reference evidence="3" key="1">
    <citation type="submission" date="2013-09" db="EMBL/GenBank/DDBJ databases">
        <title>Corchorus olitorius genome sequencing.</title>
        <authorList>
            <person name="Alam M."/>
            <person name="Haque M.S."/>
            <person name="Islam M.S."/>
            <person name="Emdad E.M."/>
            <person name="Islam M.M."/>
            <person name="Ahmed B."/>
            <person name="Halim A."/>
            <person name="Hossen Q.M.M."/>
            <person name="Hossain M.Z."/>
            <person name="Ahmed R."/>
            <person name="Khan M.M."/>
            <person name="Islam R."/>
            <person name="Rashid M.M."/>
            <person name="Khan S.A."/>
            <person name="Rahman M.S."/>
            <person name="Alam M."/>
            <person name="Yahiya A.S."/>
            <person name="Khan M.S."/>
            <person name="Azam M.S."/>
            <person name="Haque T."/>
            <person name="Lashkar M.Z.H."/>
            <person name="Akhand A.I."/>
            <person name="Morshed G."/>
            <person name="Roy S."/>
            <person name="Uddin K.S."/>
            <person name="Rabeya T."/>
            <person name="Hossain A.S."/>
            <person name="Chowdhury A."/>
            <person name="Snigdha A.R."/>
            <person name="Mortoza M.S."/>
            <person name="Matin S.A."/>
            <person name="Hoque S.M.E."/>
            <person name="Islam M.K."/>
            <person name="Roy D.K."/>
            <person name="Haider R."/>
            <person name="Moosa M.M."/>
            <person name="Elias S.M."/>
            <person name="Hasan A.M."/>
            <person name="Jahan S."/>
            <person name="Shafiuddin M."/>
            <person name="Mahmood N."/>
            <person name="Shommy N.S."/>
        </authorList>
    </citation>
    <scope>NUCLEOTIDE SEQUENCE [LARGE SCALE GENOMIC DNA]</scope>
    <source>
        <strain evidence="3">cv. O-4</strain>
    </source>
</reference>
<feature type="region of interest" description="Disordered" evidence="1">
    <location>
        <begin position="263"/>
        <end position="304"/>
    </location>
</feature>